<keyword evidence="7 9" id="KW-0472">Membrane</keyword>
<feature type="transmembrane region" description="Helical" evidence="9">
    <location>
        <begin position="20"/>
        <end position="48"/>
    </location>
</feature>
<dbReference type="Proteomes" id="UP000232638">
    <property type="component" value="Chromosome"/>
</dbReference>
<evidence type="ECO:0000313" key="12">
    <source>
        <dbReference type="Proteomes" id="UP000232638"/>
    </source>
</evidence>
<evidence type="ECO:0000256" key="8">
    <source>
        <dbReference type="ARBA" id="ARBA00023315"/>
    </source>
</evidence>
<dbReference type="InterPro" id="IPR036526">
    <property type="entry name" value="C-N_Hydrolase_sf"/>
</dbReference>
<dbReference type="KEGG" id="tsy:THSYN_23935"/>
<dbReference type="Pfam" id="PF20154">
    <property type="entry name" value="LNT_N"/>
    <property type="match status" value="1"/>
</dbReference>
<evidence type="ECO:0000256" key="1">
    <source>
        <dbReference type="ARBA" id="ARBA00004651"/>
    </source>
</evidence>
<dbReference type="OrthoDB" id="9804277at2"/>
<dbReference type="PROSITE" id="PS50263">
    <property type="entry name" value="CN_HYDROLASE"/>
    <property type="match status" value="1"/>
</dbReference>
<keyword evidence="4 9" id="KW-0808">Transferase</keyword>
<dbReference type="SUPFAM" id="SSF56317">
    <property type="entry name" value="Carbon-nitrogen hydrolase"/>
    <property type="match status" value="1"/>
</dbReference>
<evidence type="ECO:0000256" key="6">
    <source>
        <dbReference type="ARBA" id="ARBA00022989"/>
    </source>
</evidence>
<dbReference type="GO" id="GO:0016410">
    <property type="term" value="F:N-acyltransferase activity"/>
    <property type="evidence" value="ECO:0007669"/>
    <property type="project" value="UniProtKB-UniRule"/>
</dbReference>
<proteinExistence type="inferred from homology"/>
<feature type="transmembrane region" description="Helical" evidence="9">
    <location>
        <begin position="128"/>
        <end position="147"/>
    </location>
</feature>
<comment type="catalytic activity">
    <reaction evidence="9">
        <text>N-terminal S-1,2-diacyl-sn-glyceryl-L-cysteinyl-[lipoprotein] + a glycerophospholipid = N-acyl-S-1,2-diacyl-sn-glyceryl-L-cysteinyl-[lipoprotein] + a 2-acyl-sn-glycero-3-phospholipid + H(+)</text>
        <dbReference type="Rhea" id="RHEA:48228"/>
        <dbReference type="Rhea" id="RHEA-COMP:14681"/>
        <dbReference type="Rhea" id="RHEA-COMP:14684"/>
        <dbReference type="ChEBI" id="CHEBI:15378"/>
        <dbReference type="ChEBI" id="CHEBI:136912"/>
        <dbReference type="ChEBI" id="CHEBI:140656"/>
        <dbReference type="ChEBI" id="CHEBI:140657"/>
        <dbReference type="ChEBI" id="CHEBI:140660"/>
        <dbReference type="EC" id="2.3.1.269"/>
    </reaction>
</comment>
<dbReference type="NCBIfam" id="TIGR00546">
    <property type="entry name" value="lnt"/>
    <property type="match status" value="1"/>
</dbReference>
<accession>A0A2K8UDM8</accession>
<keyword evidence="3 9" id="KW-1003">Cell membrane</keyword>
<comment type="function">
    <text evidence="9">Catalyzes the phospholipid dependent N-acylation of the N-terminal cysteine of apolipoprotein, the last step in lipoprotein maturation.</text>
</comment>
<organism evidence="11 12">
    <name type="scientific">Candidatus Thiodictyon syntrophicum</name>
    <dbReference type="NCBI Taxonomy" id="1166950"/>
    <lineage>
        <taxon>Bacteria</taxon>
        <taxon>Pseudomonadati</taxon>
        <taxon>Pseudomonadota</taxon>
        <taxon>Gammaproteobacteria</taxon>
        <taxon>Chromatiales</taxon>
        <taxon>Chromatiaceae</taxon>
        <taxon>Thiodictyon</taxon>
    </lineage>
</organism>
<keyword evidence="6 9" id="KW-1133">Transmembrane helix</keyword>
<feature type="transmembrane region" description="Helical" evidence="9">
    <location>
        <begin position="198"/>
        <end position="215"/>
    </location>
</feature>
<dbReference type="PANTHER" id="PTHR38686">
    <property type="entry name" value="APOLIPOPROTEIN N-ACYLTRANSFERASE"/>
    <property type="match status" value="1"/>
</dbReference>
<keyword evidence="11" id="KW-0449">Lipoprotein</keyword>
<evidence type="ECO:0000256" key="3">
    <source>
        <dbReference type="ARBA" id="ARBA00022475"/>
    </source>
</evidence>
<dbReference type="Gene3D" id="3.60.110.10">
    <property type="entry name" value="Carbon-nitrogen hydrolase"/>
    <property type="match status" value="1"/>
</dbReference>
<dbReference type="PANTHER" id="PTHR38686:SF1">
    <property type="entry name" value="APOLIPOPROTEIN N-ACYLTRANSFERASE"/>
    <property type="match status" value="1"/>
</dbReference>
<keyword evidence="5 9" id="KW-0812">Transmembrane</keyword>
<evidence type="ECO:0000256" key="5">
    <source>
        <dbReference type="ARBA" id="ARBA00022692"/>
    </source>
</evidence>
<feature type="transmembrane region" description="Helical" evidence="9">
    <location>
        <begin position="481"/>
        <end position="500"/>
    </location>
</feature>
<evidence type="ECO:0000256" key="2">
    <source>
        <dbReference type="ARBA" id="ARBA00010065"/>
    </source>
</evidence>
<keyword evidence="8 9" id="KW-0012">Acyltransferase</keyword>
<evidence type="ECO:0000256" key="9">
    <source>
        <dbReference type="HAMAP-Rule" id="MF_01148"/>
    </source>
</evidence>
<dbReference type="UniPathway" id="UPA00666"/>
<dbReference type="EC" id="2.3.1.269" evidence="9"/>
<dbReference type="InterPro" id="IPR003010">
    <property type="entry name" value="C-N_Hydrolase"/>
</dbReference>
<evidence type="ECO:0000259" key="10">
    <source>
        <dbReference type="PROSITE" id="PS50263"/>
    </source>
</evidence>
<evidence type="ECO:0000256" key="7">
    <source>
        <dbReference type="ARBA" id="ARBA00023136"/>
    </source>
</evidence>
<feature type="transmembrane region" description="Helical" evidence="9">
    <location>
        <begin position="167"/>
        <end position="191"/>
    </location>
</feature>
<comment type="similarity">
    <text evidence="2 9">Belongs to the CN hydrolase family. Apolipoprotein N-acyltransferase subfamily.</text>
</comment>
<keyword evidence="12" id="KW-1185">Reference proteome</keyword>
<feature type="transmembrane region" description="Helical" evidence="9">
    <location>
        <begin position="60"/>
        <end position="81"/>
    </location>
</feature>
<dbReference type="CDD" id="cd07571">
    <property type="entry name" value="ALP_N-acyl_transferase"/>
    <property type="match status" value="1"/>
</dbReference>
<comment type="subcellular location">
    <subcellularLocation>
        <location evidence="1 9">Cell membrane</location>
        <topology evidence="1 9">Multi-pass membrane protein</topology>
    </subcellularLocation>
</comment>
<dbReference type="InterPro" id="IPR045378">
    <property type="entry name" value="LNT_N"/>
</dbReference>
<feature type="domain" description="CN hydrolase" evidence="10">
    <location>
        <begin position="233"/>
        <end position="471"/>
    </location>
</feature>
<dbReference type="Pfam" id="PF00795">
    <property type="entry name" value="CN_hydrolase"/>
    <property type="match status" value="1"/>
</dbReference>
<evidence type="ECO:0000313" key="11">
    <source>
        <dbReference type="EMBL" id="AUB83703.1"/>
    </source>
</evidence>
<dbReference type="GO" id="GO:0042158">
    <property type="term" value="P:lipoprotein biosynthetic process"/>
    <property type="evidence" value="ECO:0007669"/>
    <property type="project" value="UniProtKB-UniRule"/>
</dbReference>
<protein>
    <recommendedName>
        <fullName evidence="9">Apolipoprotein N-acyltransferase</fullName>
        <shortName evidence="9">ALP N-acyltransferase</shortName>
        <ecNumber evidence="9">2.3.1.269</ecNumber>
    </recommendedName>
</protein>
<dbReference type="InterPro" id="IPR004563">
    <property type="entry name" value="Apolipo_AcylTrfase"/>
</dbReference>
<comment type="pathway">
    <text evidence="9">Protein modification; lipoprotein biosynthesis (N-acyl transfer).</text>
</comment>
<gene>
    <name evidence="9" type="primary">lnt</name>
    <name evidence="11" type="ORF">THSYN_23935</name>
</gene>
<sequence length="511" mass="55440">MHPSLTRLGPRLRPFLPAVTALAAGALAVLGFAPFSLFPLAVVALALLNESLAAGPAAAGLRRGWLFGLGLLGFGVAWIRISLNQYGNMDAWAANLLMVVFIAWMAGYYALAGWLARRLQPAPSWTGPVLLLPGLYVLCEWLRGWLFTGFPWLNLGYTQIDGPLAGYAPILGVYGLSLLTAISGGLLWGLIRWPGRGRLAAAAALAILWLDGLALQRVPWTQPSDAPFTATVIQANIPQAIKWDPEARVGIVKVYVDLTREHLDSDLILWPETAIPDFLHQVREPLIEPLAAEARAQGAEIVLGIPVLDLDNGNYYNGLLSIGSQEDLYTKRHLVPFGEFLPFKAWLGPLVKMFEIPMSDFSAGTAPRPLLRVGARTAGAAICYEDIFPAEVAQALPEAQFLISVSNDAWFGDSLAPHQHLEMARMRALETGRDLVRATNTGISAIVDWRGRVLGQVPAFVRGTFSAPVQPRTGSTPFVRWGNWPAIGLALGLVAAALLMRRRGVRSEPIH</sequence>
<reference evidence="11 12" key="1">
    <citation type="submission" date="2017-03" db="EMBL/GenBank/DDBJ databases">
        <title>Complete genome sequence of Candidatus 'Thiodictyon syntrophicum' sp. nov. strain Cad16T, a photolithoautotroph purple sulfur bacterium isolated from an alpine meromictic lake.</title>
        <authorList>
            <person name="Luedin S.M."/>
            <person name="Pothier J.F."/>
            <person name="Danza F."/>
            <person name="Storelli N."/>
            <person name="Wittwer M."/>
            <person name="Tonolla M."/>
        </authorList>
    </citation>
    <scope>NUCLEOTIDE SEQUENCE [LARGE SCALE GENOMIC DNA]</scope>
    <source>
        <strain evidence="11 12">Cad16T</strain>
    </source>
</reference>
<dbReference type="AlphaFoldDB" id="A0A2K8UDM8"/>
<dbReference type="RefSeq" id="WP_100921383.1">
    <property type="nucleotide sequence ID" value="NZ_CP020370.1"/>
</dbReference>
<evidence type="ECO:0000256" key="4">
    <source>
        <dbReference type="ARBA" id="ARBA00022679"/>
    </source>
</evidence>
<dbReference type="GO" id="GO:0005886">
    <property type="term" value="C:plasma membrane"/>
    <property type="evidence" value="ECO:0007669"/>
    <property type="project" value="UniProtKB-SubCell"/>
</dbReference>
<dbReference type="EMBL" id="CP020370">
    <property type="protein sequence ID" value="AUB83703.1"/>
    <property type="molecule type" value="Genomic_DNA"/>
</dbReference>
<dbReference type="HAMAP" id="MF_01148">
    <property type="entry name" value="Lnt"/>
    <property type="match status" value="1"/>
</dbReference>
<name>A0A2K8UDM8_9GAMM</name>
<feature type="transmembrane region" description="Helical" evidence="9">
    <location>
        <begin position="93"/>
        <end position="116"/>
    </location>
</feature>